<proteinExistence type="predicted"/>
<dbReference type="HOGENOM" id="CLU_1719884_0_0_0"/>
<dbReference type="KEGG" id="ipa:Isop_3027"/>
<name>E8R2U5_ISOPI</name>
<sequence>MKSQTRLLFWIRSLLLGGAVGVVLILASATWLTSRYGSLERWRLSCNGIVVVPDQSVKSFGQAPIRHAFSMPLVVSNLSDVPIDLMGYRTTCSCAMVDGLPTSIPPWGEVQLTLKIKTPGIDGPFQQDLEFYTNVMNQRSFRLTVVGEVQPN</sequence>
<keyword evidence="2" id="KW-1185">Reference proteome</keyword>
<dbReference type="InParanoid" id="E8R2U5"/>
<dbReference type="Proteomes" id="UP000008631">
    <property type="component" value="Chromosome"/>
</dbReference>
<organism evidence="1 2">
    <name type="scientific">Isosphaera pallida (strain ATCC 43644 / DSM 9630 / IS1B)</name>
    <dbReference type="NCBI Taxonomy" id="575540"/>
    <lineage>
        <taxon>Bacteria</taxon>
        <taxon>Pseudomonadati</taxon>
        <taxon>Planctomycetota</taxon>
        <taxon>Planctomycetia</taxon>
        <taxon>Isosphaerales</taxon>
        <taxon>Isosphaeraceae</taxon>
        <taxon>Isosphaera</taxon>
    </lineage>
</organism>
<dbReference type="EMBL" id="CP002353">
    <property type="protein sequence ID" value="ADV63592.1"/>
    <property type="molecule type" value="Genomic_DNA"/>
</dbReference>
<dbReference type="STRING" id="575540.Isop_3027"/>
<reference evidence="1 2" key="2">
    <citation type="journal article" date="2011" name="Stand. Genomic Sci.">
        <title>Complete genome sequence of Isosphaera pallida type strain (IS1B).</title>
        <authorList>
            <consortium name="US DOE Joint Genome Institute (JGI-PGF)"/>
            <person name="Goker M."/>
            <person name="Cleland D."/>
            <person name="Saunders E."/>
            <person name="Lapidus A."/>
            <person name="Nolan M."/>
            <person name="Lucas S."/>
            <person name="Hammon N."/>
            <person name="Deshpande S."/>
            <person name="Cheng J.F."/>
            <person name="Tapia R."/>
            <person name="Han C."/>
            <person name="Goodwin L."/>
            <person name="Pitluck S."/>
            <person name="Liolios K."/>
            <person name="Pagani I."/>
            <person name="Ivanova N."/>
            <person name="Mavromatis K."/>
            <person name="Pati A."/>
            <person name="Chen A."/>
            <person name="Palaniappan K."/>
            <person name="Land M."/>
            <person name="Hauser L."/>
            <person name="Chang Y.J."/>
            <person name="Jeffries C.D."/>
            <person name="Detter J.C."/>
            <person name="Beck B."/>
            <person name="Woyke T."/>
            <person name="Bristow J."/>
            <person name="Eisen J.A."/>
            <person name="Markowitz V."/>
            <person name="Hugenholtz P."/>
            <person name="Kyrpides N.C."/>
            <person name="Klenk H.P."/>
        </authorList>
    </citation>
    <scope>NUCLEOTIDE SEQUENCE [LARGE SCALE GENOMIC DNA]</scope>
    <source>
        <strain evidence="2">ATCC 43644 / DSM 9630 / IS1B</strain>
    </source>
</reference>
<protein>
    <recommendedName>
        <fullName evidence="3">DUF1573 domain-containing protein</fullName>
    </recommendedName>
</protein>
<evidence type="ECO:0000313" key="1">
    <source>
        <dbReference type="EMBL" id="ADV63592.1"/>
    </source>
</evidence>
<reference key="1">
    <citation type="submission" date="2010-11" db="EMBL/GenBank/DDBJ databases">
        <title>The complete sequence of chromosome of Isophaera pallida ATCC 43644.</title>
        <authorList>
            <consortium name="US DOE Joint Genome Institute (JGI-PGF)"/>
            <person name="Lucas S."/>
            <person name="Copeland A."/>
            <person name="Lapidus A."/>
            <person name="Bruce D."/>
            <person name="Goodwin L."/>
            <person name="Pitluck S."/>
            <person name="Kyrpides N."/>
            <person name="Mavromatis K."/>
            <person name="Pagani I."/>
            <person name="Ivanova N."/>
            <person name="Saunders E."/>
            <person name="Brettin T."/>
            <person name="Detter J.C."/>
            <person name="Han C."/>
            <person name="Tapia R."/>
            <person name="Land M."/>
            <person name="Hauser L."/>
            <person name="Markowitz V."/>
            <person name="Cheng J.-F."/>
            <person name="Hugenholtz P."/>
            <person name="Woyke T."/>
            <person name="Wu D."/>
            <person name="Eisen J.A."/>
        </authorList>
    </citation>
    <scope>NUCLEOTIDE SEQUENCE</scope>
    <source>
        <strain>ATCC 43644</strain>
    </source>
</reference>
<accession>E8R2U5</accession>
<dbReference type="AlphaFoldDB" id="E8R2U5"/>
<evidence type="ECO:0000313" key="2">
    <source>
        <dbReference type="Proteomes" id="UP000008631"/>
    </source>
</evidence>
<evidence type="ECO:0008006" key="3">
    <source>
        <dbReference type="Google" id="ProtNLM"/>
    </source>
</evidence>
<dbReference type="RefSeq" id="WP_013565880.1">
    <property type="nucleotide sequence ID" value="NC_014962.1"/>
</dbReference>
<gene>
    <name evidence="1" type="ordered locus">Isop_3027</name>
</gene>